<keyword evidence="1" id="KW-0808">Transferase</keyword>
<evidence type="ECO:0000256" key="2">
    <source>
        <dbReference type="ARBA" id="ARBA00022777"/>
    </source>
</evidence>
<protein>
    <submittedName>
        <fullName evidence="8">Histidine kinase-, DNA gyrase B-, and HSP90-like ATPase</fullName>
    </submittedName>
</protein>
<dbReference type="GO" id="GO:0046983">
    <property type="term" value="F:protein dimerization activity"/>
    <property type="evidence" value="ECO:0007669"/>
    <property type="project" value="InterPro"/>
</dbReference>
<feature type="modified residue" description="4-aspartylphosphate" evidence="4">
    <location>
        <position position="60"/>
    </location>
</feature>
<dbReference type="Pfam" id="PF02518">
    <property type="entry name" value="HATPase_c"/>
    <property type="match status" value="1"/>
</dbReference>
<dbReference type="EMBL" id="FPBO01000001">
    <property type="protein sequence ID" value="SFU31943.1"/>
    <property type="molecule type" value="Genomic_DNA"/>
</dbReference>
<keyword evidence="2 8" id="KW-0418">Kinase</keyword>
<dbReference type="InterPro" id="IPR050482">
    <property type="entry name" value="Sensor_HK_TwoCompSys"/>
</dbReference>
<evidence type="ECO:0000313" key="8">
    <source>
        <dbReference type="EMBL" id="SFU31943.1"/>
    </source>
</evidence>
<dbReference type="InterPro" id="IPR005467">
    <property type="entry name" value="His_kinase_dom"/>
</dbReference>
<dbReference type="AlphaFoldDB" id="A0A1I7F6Y2"/>
<dbReference type="PANTHER" id="PTHR24421:SF59">
    <property type="entry name" value="OXYGEN SENSOR HISTIDINE KINASE NREB"/>
    <property type="match status" value="1"/>
</dbReference>
<evidence type="ECO:0000313" key="9">
    <source>
        <dbReference type="Proteomes" id="UP000199391"/>
    </source>
</evidence>
<keyword evidence="3" id="KW-0902">Two-component regulatory system</keyword>
<evidence type="ECO:0000256" key="1">
    <source>
        <dbReference type="ARBA" id="ARBA00022679"/>
    </source>
</evidence>
<name>A0A1I7F6Y2_9BURK</name>
<dbReference type="SMART" id="SM00387">
    <property type="entry name" value="HATPase_c"/>
    <property type="match status" value="1"/>
</dbReference>
<dbReference type="Pfam" id="PF07730">
    <property type="entry name" value="HisKA_3"/>
    <property type="match status" value="1"/>
</dbReference>
<dbReference type="OrthoDB" id="9812260at2"/>
<gene>
    <name evidence="8" type="ORF">SAMN05216552_1001417</name>
</gene>
<feature type="domain" description="Response regulatory" evidence="7">
    <location>
        <begin position="11"/>
        <end position="128"/>
    </location>
</feature>
<dbReference type="Gene3D" id="3.40.50.2300">
    <property type="match status" value="1"/>
</dbReference>
<dbReference type="InterPro" id="IPR011712">
    <property type="entry name" value="Sig_transdc_His_kin_sub3_dim/P"/>
</dbReference>
<reference evidence="9" key="1">
    <citation type="submission" date="2016-10" db="EMBL/GenBank/DDBJ databases">
        <authorList>
            <person name="Varghese N."/>
            <person name="Submissions S."/>
        </authorList>
    </citation>
    <scope>NUCLEOTIDE SEQUENCE [LARGE SCALE GENOMIC DNA]</scope>
    <source>
        <strain evidence="9">CGMCC 1.11014</strain>
    </source>
</reference>
<dbReference type="InterPro" id="IPR003594">
    <property type="entry name" value="HATPase_dom"/>
</dbReference>
<dbReference type="PROSITE" id="PS50110">
    <property type="entry name" value="RESPONSE_REGULATORY"/>
    <property type="match status" value="1"/>
</dbReference>
<dbReference type="InterPro" id="IPR011006">
    <property type="entry name" value="CheY-like_superfamily"/>
</dbReference>
<dbReference type="STRING" id="1035707.SAMN05216552_1001417"/>
<dbReference type="Gene3D" id="1.20.5.1930">
    <property type="match status" value="1"/>
</dbReference>
<dbReference type="GO" id="GO:0000155">
    <property type="term" value="F:phosphorelay sensor kinase activity"/>
    <property type="evidence" value="ECO:0007669"/>
    <property type="project" value="InterPro"/>
</dbReference>
<proteinExistence type="predicted"/>
<dbReference type="InterPro" id="IPR036890">
    <property type="entry name" value="HATPase_C_sf"/>
</dbReference>
<evidence type="ECO:0000259" key="7">
    <source>
        <dbReference type="PROSITE" id="PS50110"/>
    </source>
</evidence>
<feature type="domain" description="Histidine kinase" evidence="6">
    <location>
        <begin position="197"/>
        <end position="387"/>
    </location>
</feature>
<dbReference type="SMART" id="SM00448">
    <property type="entry name" value="REC"/>
    <property type="match status" value="1"/>
</dbReference>
<dbReference type="InterPro" id="IPR001789">
    <property type="entry name" value="Sig_transdc_resp-reg_receiver"/>
</dbReference>
<dbReference type="Proteomes" id="UP000199391">
    <property type="component" value="Unassembled WGS sequence"/>
</dbReference>
<evidence type="ECO:0000256" key="4">
    <source>
        <dbReference type="PROSITE-ProRule" id="PRU00169"/>
    </source>
</evidence>
<dbReference type="GO" id="GO:0016020">
    <property type="term" value="C:membrane"/>
    <property type="evidence" value="ECO:0007669"/>
    <property type="project" value="InterPro"/>
</dbReference>
<keyword evidence="5" id="KW-0175">Coiled coil</keyword>
<evidence type="ECO:0000256" key="5">
    <source>
        <dbReference type="SAM" id="Coils"/>
    </source>
</evidence>
<dbReference type="Gene3D" id="3.30.565.10">
    <property type="entry name" value="Histidine kinase-like ATPase, C-terminal domain"/>
    <property type="match status" value="1"/>
</dbReference>
<accession>A0A1I7F6Y2</accession>
<dbReference type="CDD" id="cd19920">
    <property type="entry name" value="REC_PA4781-like"/>
    <property type="match status" value="1"/>
</dbReference>
<dbReference type="Gene3D" id="6.10.250.690">
    <property type="match status" value="1"/>
</dbReference>
<dbReference type="SUPFAM" id="SSF52172">
    <property type="entry name" value="CheY-like"/>
    <property type="match status" value="1"/>
</dbReference>
<dbReference type="PROSITE" id="PS50109">
    <property type="entry name" value="HIS_KIN"/>
    <property type="match status" value="1"/>
</dbReference>
<feature type="coiled-coil region" evidence="5">
    <location>
        <begin position="144"/>
        <end position="171"/>
    </location>
</feature>
<keyword evidence="4" id="KW-0597">Phosphoprotein</keyword>
<dbReference type="CDD" id="cd16917">
    <property type="entry name" value="HATPase_UhpB-NarQ-NarX-like"/>
    <property type="match status" value="1"/>
</dbReference>
<organism evidence="8 9">
    <name type="scientific">Pseudoduganella namucuonensis</name>
    <dbReference type="NCBI Taxonomy" id="1035707"/>
    <lineage>
        <taxon>Bacteria</taxon>
        <taxon>Pseudomonadati</taxon>
        <taxon>Pseudomonadota</taxon>
        <taxon>Betaproteobacteria</taxon>
        <taxon>Burkholderiales</taxon>
        <taxon>Oxalobacteraceae</taxon>
        <taxon>Telluria group</taxon>
        <taxon>Pseudoduganella</taxon>
    </lineage>
</organism>
<evidence type="ECO:0000259" key="6">
    <source>
        <dbReference type="PROSITE" id="PS50109"/>
    </source>
</evidence>
<keyword evidence="9" id="KW-1185">Reference proteome</keyword>
<dbReference type="RefSeq" id="WP_093552948.1">
    <property type="nucleotide sequence ID" value="NZ_FPBO01000001.1"/>
</dbReference>
<evidence type="ECO:0000256" key="3">
    <source>
        <dbReference type="ARBA" id="ARBA00023012"/>
    </source>
</evidence>
<dbReference type="SUPFAM" id="SSF55874">
    <property type="entry name" value="ATPase domain of HSP90 chaperone/DNA topoisomerase II/histidine kinase"/>
    <property type="match status" value="1"/>
</dbReference>
<dbReference type="Pfam" id="PF00072">
    <property type="entry name" value="Response_reg"/>
    <property type="match status" value="1"/>
</dbReference>
<dbReference type="PANTHER" id="PTHR24421">
    <property type="entry name" value="NITRATE/NITRITE SENSOR PROTEIN NARX-RELATED"/>
    <property type="match status" value="1"/>
</dbReference>
<sequence length="395" mass="43186">MTMSPDLRGRTILIVDDAPANLALAVSMLERHGLRLAVAQSGDEALRRVAFAPPDLILLDVMLPGIDGFEVCRRLKDGGGPAAAVPVIFMTALGGTADKVAGFRAGAVDYVTKPLQAEEVLARVTTHLRLAAMQARLASQNALLLAENRERREAERALRQYRDDLERQVAARTAELRELGAHREGAREEERRRIARELHDELGQALTALRMQAALLRVRFGAEVPGLNEQVRNMTELVDRAIGVVRNVATTLRPTVLDLGIGSALEWLVDEFQKHSGIDCRLTLALEEEELNEEQAIAVFRIVQESLTNIARHAGASEAVVTLRCAARQCAVQVDDDGRGFDPARVPPHSFGLLGMRERVLSLDGQVTVDSRPGGRTRIAATLPLPPKPSLFEID</sequence>